<dbReference type="RefSeq" id="XP_003062102.1">
    <property type="nucleotide sequence ID" value="XM_003062056.1"/>
</dbReference>
<organism evidence="10">
    <name type="scientific">Micromonas pusilla (strain CCMP1545)</name>
    <name type="common">Picoplanktonic green alga</name>
    <dbReference type="NCBI Taxonomy" id="564608"/>
    <lineage>
        <taxon>Eukaryota</taxon>
        <taxon>Viridiplantae</taxon>
        <taxon>Chlorophyta</taxon>
        <taxon>Mamiellophyceae</taxon>
        <taxon>Mamiellales</taxon>
        <taxon>Mamiellaceae</taxon>
        <taxon>Micromonas</taxon>
    </lineage>
</organism>
<dbReference type="GeneID" id="9687330"/>
<gene>
    <name evidence="9" type="ORF">MICPUCDRAFT_20852</name>
</gene>
<dbReference type="SMART" id="SM00487">
    <property type="entry name" value="DEXDc"/>
    <property type="match status" value="1"/>
</dbReference>
<protein>
    <recommendedName>
        <fullName evidence="1">RNA helicase</fullName>
        <ecNumber evidence="1">3.6.4.13</ecNumber>
    </recommendedName>
</protein>
<evidence type="ECO:0000259" key="7">
    <source>
        <dbReference type="PROSITE" id="PS51192"/>
    </source>
</evidence>
<dbReference type="InterPro" id="IPR011545">
    <property type="entry name" value="DEAD/DEAH_box_helicase_dom"/>
</dbReference>
<dbReference type="PROSITE" id="PS51194">
    <property type="entry name" value="HELICASE_CTER"/>
    <property type="match status" value="1"/>
</dbReference>
<dbReference type="PROSITE" id="PS51192">
    <property type="entry name" value="HELICASE_ATP_BIND_1"/>
    <property type="match status" value="1"/>
</dbReference>
<accession>C1N2K4</accession>
<evidence type="ECO:0000256" key="4">
    <source>
        <dbReference type="ARBA" id="ARBA00022806"/>
    </source>
</evidence>
<dbReference type="Proteomes" id="UP000001876">
    <property type="component" value="Unassembled WGS sequence"/>
</dbReference>
<dbReference type="AlphaFoldDB" id="C1N2K4"/>
<keyword evidence="3" id="KW-0378">Hydrolase</keyword>
<dbReference type="CDD" id="cd00268">
    <property type="entry name" value="DEADc"/>
    <property type="match status" value="1"/>
</dbReference>
<dbReference type="Pfam" id="PF00270">
    <property type="entry name" value="DEAD"/>
    <property type="match status" value="1"/>
</dbReference>
<dbReference type="OrthoDB" id="196131at2759"/>
<keyword evidence="2" id="KW-0547">Nucleotide-binding</keyword>
<dbReference type="STRING" id="564608.C1N2K4"/>
<dbReference type="KEGG" id="mpp:MICPUCDRAFT_20852"/>
<dbReference type="EC" id="3.6.4.13" evidence="1"/>
<dbReference type="eggNOG" id="KOG0335">
    <property type="taxonomic scope" value="Eukaryota"/>
</dbReference>
<dbReference type="GO" id="GO:0016787">
    <property type="term" value="F:hydrolase activity"/>
    <property type="evidence" value="ECO:0007669"/>
    <property type="project" value="UniProtKB-KW"/>
</dbReference>
<dbReference type="Pfam" id="PF00271">
    <property type="entry name" value="Helicase_C"/>
    <property type="match status" value="1"/>
</dbReference>
<dbReference type="GO" id="GO:0003724">
    <property type="term" value="F:RNA helicase activity"/>
    <property type="evidence" value="ECO:0007669"/>
    <property type="project" value="UniProtKB-EC"/>
</dbReference>
<evidence type="ECO:0000313" key="10">
    <source>
        <dbReference type="Proteomes" id="UP000001876"/>
    </source>
</evidence>
<dbReference type="GO" id="GO:0005524">
    <property type="term" value="F:ATP binding"/>
    <property type="evidence" value="ECO:0007669"/>
    <property type="project" value="UniProtKB-KW"/>
</dbReference>
<evidence type="ECO:0000259" key="8">
    <source>
        <dbReference type="PROSITE" id="PS51194"/>
    </source>
</evidence>
<evidence type="ECO:0000313" key="9">
    <source>
        <dbReference type="EMBL" id="EEH53814.1"/>
    </source>
</evidence>
<reference evidence="9 10" key="1">
    <citation type="journal article" date="2009" name="Science">
        <title>Green evolution and dynamic adaptations revealed by genomes of the marine picoeukaryotes Micromonas.</title>
        <authorList>
            <person name="Worden A.Z."/>
            <person name="Lee J.H."/>
            <person name="Mock T."/>
            <person name="Rouze P."/>
            <person name="Simmons M.P."/>
            <person name="Aerts A.L."/>
            <person name="Allen A.E."/>
            <person name="Cuvelier M.L."/>
            <person name="Derelle E."/>
            <person name="Everett M.V."/>
            <person name="Foulon E."/>
            <person name="Grimwood J."/>
            <person name="Gundlach H."/>
            <person name="Henrissat B."/>
            <person name="Napoli C."/>
            <person name="McDonald S.M."/>
            <person name="Parker M.S."/>
            <person name="Rombauts S."/>
            <person name="Salamov A."/>
            <person name="Von Dassow P."/>
            <person name="Badger J.H."/>
            <person name="Coutinho P.M."/>
            <person name="Demir E."/>
            <person name="Dubchak I."/>
            <person name="Gentemann C."/>
            <person name="Eikrem W."/>
            <person name="Gready J.E."/>
            <person name="John U."/>
            <person name="Lanier W."/>
            <person name="Lindquist E.A."/>
            <person name="Lucas S."/>
            <person name="Mayer K.F."/>
            <person name="Moreau H."/>
            <person name="Not F."/>
            <person name="Otillar R."/>
            <person name="Panaud O."/>
            <person name="Pangilinan J."/>
            <person name="Paulsen I."/>
            <person name="Piegu B."/>
            <person name="Poliakov A."/>
            <person name="Robbens S."/>
            <person name="Schmutz J."/>
            <person name="Toulza E."/>
            <person name="Wyss T."/>
            <person name="Zelensky A."/>
            <person name="Zhou K."/>
            <person name="Armbrust E.V."/>
            <person name="Bhattacharya D."/>
            <person name="Goodenough U.W."/>
            <person name="Van de Peer Y."/>
            <person name="Grigoriev I.V."/>
        </authorList>
    </citation>
    <scope>NUCLEOTIDE SEQUENCE [LARGE SCALE GENOMIC DNA]</scope>
    <source>
        <strain evidence="9 10">CCMP1545</strain>
    </source>
</reference>
<dbReference type="OMA" id="ISHELYY"/>
<feature type="domain" description="Helicase ATP-binding" evidence="7">
    <location>
        <begin position="1"/>
        <end position="151"/>
    </location>
</feature>
<proteinExistence type="predicted"/>
<dbReference type="InterPro" id="IPR044742">
    <property type="entry name" value="DEAD/DEAH_RhlB"/>
</dbReference>
<evidence type="ECO:0000256" key="1">
    <source>
        <dbReference type="ARBA" id="ARBA00012552"/>
    </source>
</evidence>
<dbReference type="SMART" id="SM00490">
    <property type="entry name" value="HELICc"/>
    <property type="match status" value="1"/>
</dbReference>
<dbReference type="InterPro" id="IPR014001">
    <property type="entry name" value="Helicase_ATP-bd"/>
</dbReference>
<feature type="domain" description="Helicase C-terminal" evidence="8">
    <location>
        <begin position="185"/>
        <end position="333"/>
    </location>
</feature>
<sequence>MRFPGDFDDVAGVRRVTPAKPRVVVLVPTRELAAQVALSARQLCFGTGHVVACLHGGQSVKPQLEQLAFGPSILVSTPGRRPYVDLSRAKILIVDEADQMVDQGFEPQVAELVTDAGMPRGSERQNLMFSATFPPGVKRLASALIAGDGLRRPSPSTVAVGRVGSTVAGIEQRIVLCADASRERKLDLLIAVLRAVPDARTLVFCSSKGTCAGFLFAAEELHGDCSQGARSRALDAFASGAARVLVATDVASRGLDLPAVAHVINFDLPTDGRDFDAYVHRIGRTGRAGRDGIATSFYVPGFGHDGNGPVYVALRELMAETDQSAPEWFQSCADAAGPPPGGRGYMRVGRGRGRGAGGGGRGRGRGY</sequence>
<evidence type="ECO:0000256" key="2">
    <source>
        <dbReference type="ARBA" id="ARBA00022741"/>
    </source>
</evidence>
<dbReference type="CDD" id="cd18787">
    <property type="entry name" value="SF2_C_DEAD"/>
    <property type="match status" value="1"/>
</dbReference>
<keyword evidence="10" id="KW-1185">Reference proteome</keyword>
<evidence type="ECO:0000256" key="3">
    <source>
        <dbReference type="ARBA" id="ARBA00022801"/>
    </source>
</evidence>
<dbReference type="GO" id="GO:0003676">
    <property type="term" value="F:nucleic acid binding"/>
    <property type="evidence" value="ECO:0007669"/>
    <property type="project" value="InterPro"/>
</dbReference>
<keyword evidence="4" id="KW-0347">Helicase</keyword>
<dbReference type="EMBL" id="GG663745">
    <property type="protein sequence ID" value="EEH53814.1"/>
    <property type="molecule type" value="Genomic_DNA"/>
</dbReference>
<feature type="region of interest" description="Disordered" evidence="6">
    <location>
        <begin position="335"/>
        <end position="367"/>
    </location>
</feature>
<dbReference type="PANTHER" id="PTHR47958">
    <property type="entry name" value="ATP-DEPENDENT RNA HELICASE DBP3"/>
    <property type="match status" value="1"/>
</dbReference>
<dbReference type="Gene3D" id="3.40.50.300">
    <property type="entry name" value="P-loop containing nucleotide triphosphate hydrolases"/>
    <property type="match status" value="2"/>
</dbReference>
<evidence type="ECO:0000256" key="5">
    <source>
        <dbReference type="ARBA" id="ARBA00022840"/>
    </source>
</evidence>
<dbReference type="InterPro" id="IPR001650">
    <property type="entry name" value="Helicase_C-like"/>
</dbReference>
<evidence type="ECO:0000256" key="6">
    <source>
        <dbReference type="SAM" id="MobiDB-lite"/>
    </source>
</evidence>
<dbReference type="InterPro" id="IPR027417">
    <property type="entry name" value="P-loop_NTPase"/>
</dbReference>
<name>C1N2K4_MICPC</name>
<keyword evidence="5" id="KW-0067">ATP-binding</keyword>
<dbReference type="SUPFAM" id="SSF52540">
    <property type="entry name" value="P-loop containing nucleoside triphosphate hydrolases"/>
    <property type="match status" value="1"/>
</dbReference>